<dbReference type="NCBIfam" id="TIGR00177">
    <property type="entry name" value="molyb_syn"/>
    <property type="match status" value="1"/>
</dbReference>
<accession>A0A0C5VUL9</accession>
<name>A0A0C5VUL9_9GAMM</name>
<dbReference type="STRING" id="1445510.YC6258_05818"/>
<evidence type="ECO:0000256" key="6">
    <source>
        <dbReference type="ARBA" id="ARBA00022679"/>
    </source>
</evidence>
<evidence type="ECO:0000256" key="4">
    <source>
        <dbReference type="ARBA" id="ARBA00010763"/>
    </source>
</evidence>
<dbReference type="SUPFAM" id="SSF63882">
    <property type="entry name" value="MoeA N-terminal region -like"/>
    <property type="match status" value="1"/>
</dbReference>
<dbReference type="InterPro" id="IPR036688">
    <property type="entry name" value="MoeA_C_domain_IV_sf"/>
</dbReference>
<evidence type="ECO:0000256" key="5">
    <source>
        <dbReference type="ARBA" id="ARBA00022505"/>
    </source>
</evidence>
<dbReference type="NCBIfam" id="NF045515">
    <property type="entry name" value="Glp_gephyrin"/>
    <property type="match status" value="1"/>
</dbReference>
<dbReference type="InterPro" id="IPR005110">
    <property type="entry name" value="MoeA_linker/N"/>
</dbReference>
<evidence type="ECO:0000256" key="1">
    <source>
        <dbReference type="ARBA" id="ARBA00001946"/>
    </source>
</evidence>
<dbReference type="GO" id="GO:0046872">
    <property type="term" value="F:metal ion binding"/>
    <property type="evidence" value="ECO:0007669"/>
    <property type="project" value="UniProtKB-UniRule"/>
</dbReference>
<dbReference type="Gene3D" id="2.40.340.10">
    <property type="entry name" value="MoeA, C-terminal, domain IV"/>
    <property type="match status" value="1"/>
</dbReference>
<gene>
    <name evidence="13" type="ORF">YC6258_05818</name>
</gene>
<dbReference type="InterPro" id="IPR036135">
    <property type="entry name" value="MoeA_linker/N_sf"/>
</dbReference>
<proteinExistence type="inferred from homology"/>
<dbReference type="InterPro" id="IPR038987">
    <property type="entry name" value="MoeA-like"/>
</dbReference>
<dbReference type="InterPro" id="IPR005111">
    <property type="entry name" value="MoeA_C_domain_IV"/>
</dbReference>
<keyword evidence="7 11" id="KW-0479">Metal-binding</keyword>
<dbReference type="AlphaFoldDB" id="A0A0C5VUL9"/>
<dbReference type="GO" id="GO:0006777">
    <property type="term" value="P:Mo-molybdopterin cofactor biosynthetic process"/>
    <property type="evidence" value="ECO:0007669"/>
    <property type="project" value="UniProtKB-UniRule"/>
</dbReference>
<dbReference type="InterPro" id="IPR001453">
    <property type="entry name" value="MoaB/Mog_dom"/>
</dbReference>
<keyword evidence="14" id="KW-1185">Reference proteome</keyword>
<dbReference type="PANTHER" id="PTHR10192">
    <property type="entry name" value="MOLYBDOPTERIN BIOSYNTHESIS PROTEIN"/>
    <property type="match status" value="1"/>
</dbReference>
<comment type="similarity">
    <text evidence="4 11">Belongs to the MoeA family.</text>
</comment>
<protein>
    <recommendedName>
        <fullName evidence="11">Molybdopterin molybdenumtransferase</fullName>
        <ecNumber evidence="11">2.10.1.1</ecNumber>
    </recommendedName>
</protein>
<comment type="function">
    <text evidence="2 11">Catalyzes the insertion of molybdate into adenylated molybdopterin with the concomitant release of AMP.</text>
</comment>
<dbReference type="InterPro" id="IPR036425">
    <property type="entry name" value="MoaB/Mog-like_dom_sf"/>
</dbReference>
<dbReference type="Proteomes" id="UP000032266">
    <property type="component" value="Chromosome"/>
</dbReference>
<dbReference type="CDD" id="cd00887">
    <property type="entry name" value="MoeA"/>
    <property type="match status" value="1"/>
</dbReference>
<dbReference type="PANTHER" id="PTHR10192:SF5">
    <property type="entry name" value="GEPHYRIN"/>
    <property type="match status" value="1"/>
</dbReference>
<dbReference type="SUPFAM" id="SSF53218">
    <property type="entry name" value="Molybdenum cofactor biosynthesis proteins"/>
    <property type="match status" value="1"/>
</dbReference>
<dbReference type="Pfam" id="PF03453">
    <property type="entry name" value="MoeA_N"/>
    <property type="match status" value="1"/>
</dbReference>
<dbReference type="PROSITE" id="PS01079">
    <property type="entry name" value="MOCF_BIOSYNTHESIS_2"/>
    <property type="match status" value="1"/>
</dbReference>
<dbReference type="FunFam" id="3.40.980.10:FF:000004">
    <property type="entry name" value="Molybdopterin molybdenumtransferase"/>
    <property type="match status" value="1"/>
</dbReference>
<dbReference type="InterPro" id="IPR008284">
    <property type="entry name" value="MoCF_biosynth_CS"/>
</dbReference>
<dbReference type="SUPFAM" id="SSF63867">
    <property type="entry name" value="MoeA C-terminal domain-like"/>
    <property type="match status" value="1"/>
</dbReference>
<dbReference type="Gene3D" id="3.90.105.10">
    <property type="entry name" value="Molybdopterin biosynthesis moea protein, domain 2"/>
    <property type="match status" value="1"/>
</dbReference>
<evidence type="ECO:0000313" key="13">
    <source>
        <dbReference type="EMBL" id="AJQ97846.1"/>
    </source>
</evidence>
<dbReference type="SMART" id="SM00852">
    <property type="entry name" value="MoCF_biosynth"/>
    <property type="match status" value="1"/>
</dbReference>
<keyword evidence="6 11" id="KW-0808">Transferase</keyword>
<comment type="catalytic activity">
    <reaction evidence="10">
        <text>adenylyl-molybdopterin + molybdate = Mo-molybdopterin + AMP + H(+)</text>
        <dbReference type="Rhea" id="RHEA:35047"/>
        <dbReference type="ChEBI" id="CHEBI:15378"/>
        <dbReference type="ChEBI" id="CHEBI:36264"/>
        <dbReference type="ChEBI" id="CHEBI:62727"/>
        <dbReference type="ChEBI" id="CHEBI:71302"/>
        <dbReference type="ChEBI" id="CHEBI:456215"/>
        <dbReference type="EC" id="2.10.1.1"/>
    </reaction>
</comment>
<evidence type="ECO:0000256" key="9">
    <source>
        <dbReference type="ARBA" id="ARBA00023150"/>
    </source>
</evidence>
<evidence type="ECO:0000256" key="11">
    <source>
        <dbReference type="RuleBase" id="RU365090"/>
    </source>
</evidence>
<dbReference type="GO" id="GO:0061599">
    <property type="term" value="F:molybdopterin molybdotransferase activity"/>
    <property type="evidence" value="ECO:0007669"/>
    <property type="project" value="UniProtKB-UniRule"/>
</dbReference>
<comment type="pathway">
    <text evidence="3 11">Cofactor biosynthesis; molybdopterin biosynthesis.</text>
</comment>
<dbReference type="Gene3D" id="2.170.190.11">
    <property type="entry name" value="Molybdopterin biosynthesis moea protein, domain 3"/>
    <property type="match status" value="1"/>
</dbReference>
<keyword evidence="8 11" id="KW-0460">Magnesium</keyword>
<keyword evidence="9 11" id="KW-0501">Molybdenum cofactor biosynthesis</keyword>
<dbReference type="Pfam" id="PF00994">
    <property type="entry name" value="MoCF_biosynth"/>
    <property type="match status" value="1"/>
</dbReference>
<dbReference type="EMBL" id="CP007142">
    <property type="protein sequence ID" value="AJQ97846.1"/>
    <property type="molecule type" value="Genomic_DNA"/>
</dbReference>
<dbReference type="HOGENOM" id="CLU_010186_7_0_6"/>
<evidence type="ECO:0000259" key="12">
    <source>
        <dbReference type="SMART" id="SM00852"/>
    </source>
</evidence>
<sequence>MSCCDTPAGLLPFETALSRLLAEIHPIATQQTVELGQSIGRVLAEPVISRVNVPPYTNSAMDGYAIHLTEPAAASYRLIGRCLAGHPFEQTVAPGECVRIMTGAQLPPGANCVVMQENATLLDDETVAFSDGLVLDRNIRHAGEDISAGATVYDAGHCINTADIAVFAALGIASVSVKRQLKVALLASGDELKLPGTTLNPGELYESNRPAIHAMLTRMGIEVRDFGIIADDKEQLKSAFLSAAEDCDAIITTGGVSVGEADYTKDILTEIGEVNFWKLAIKPGKPVAFGRIGPAVFFGLPGNPVSALVTFHQLAVPALKKMQGHEQIHYPTQTAIAASDFKTSPGRTDFQRGILFHDDQGRLAVRSTGAQGSHMLTSLTRANGYVILAPQTEPVRTGDLVKVQWFDALLG</sequence>
<keyword evidence="5 11" id="KW-0500">Molybdenum</keyword>
<evidence type="ECO:0000256" key="8">
    <source>
        <dbReference type="ARBA" id="ARBA00022842"/>
    </source>
</evidence>
<dbReference type="OrthoDB" id="9804758at2"/>
<dbReference type="EC" id="2.10.1.1" evidence="11"/>
<evidence type="ECO:0000256" key="2">
    <source>
        <dbReference type="ARBA" id="ARBA00002901"/>
    </source>
</evidence>
<reference evidence="13 14" key="1">
    <citation type="submission" date="2014-01" db="EMBL/GenBank/DDBJ databases">
        <title>Full genme sequencing of cellulolytic bacterium Gynuella sunshinyii YC6258T gen. nov., sp. nov.</title>
        <authorList>
            <person name="Khan H."/>
            <person name="Chung E.J."/>
            <person name="Chung Y.R."/>
        </authorList>
    </citation>
    <scope>NUCLEOTIDE SEQUENCE [LARGE SCALE GENOMIC DNA]</scope>
    <source>
        <strain evidence="13 14">YC6258</strain>
    </source>
</reference>
<evidence type="ECO:0000256" key="10">
    <source>
        <dbReference type="ARBA" id="ARBA00047317"/>
    </source>
</evidence>
<dbReference type="GO" id="GO:0005829">
    <property type="term" value="C:cytosol"/>
    <property type="evidence" value="ECO:0007669"/>
    <property type="project" value="TreeGrafter"/>
</dbReference>
<feature type="domain" description="MoaB/Mog" evidence="12">
    <location>
        <begin position="184"/>
        <end position="321"/>
    </location>
</feature>
<evidence type="ECO:0000256" key="3">
    <source>
        <dbReference type="ARBA" id="ARBA00005046"/>
    </source>
</evidence>
<organism evidence="13 14">
    <name type="scientific">Gynuella sunshinyii YC6258</name>
    <dbReference type="NCBI Taxonomy" id="1445510"/>
    <lineage>
        <taxon>Bacteria</taxon>
        <taxon>Pseudomonadati</taxon>
        <taxon>Pseudomonadota</taxon>
        <taxon>Gammaproteobacteria</taxon>
        <taxon>Oceanospirillales</taxon>
        <taxon>Saccharospirillaceae</taxon>
        <taxon>Gynuella</taxon>
    </lineage>
</organism>
<evidence type="ECO:0000313" key="14">
    <source>
        <dbReference type="Proteomes" id="UP000032266"/>
    </source>
</evidence>
<dbReference type="Pfam" id="PF03454">
    <property type="entry name" value="MoeA_C"/>
    <property type="match status" value="1"/>
</dbReference>
<dbReference type="UniPathway" id="UPA00344"/>
<dbReference type="RefSeq" id="WP_044619479.1">
    <property type="nucleotide sequence ID" value="NZ_CP007142.1"/>
</dbReference>
<dbReference type="KEGG" id="gsn:YC6258_05818"/>
<evidence type="ECO:0000256" key="7">
    <source>
        <dbReference type="ARBA" id="ARBA00022723"/>
    </source>
</evidence>
<dbReference type="PATRIC" id="fig|1445510.3.peg.5777"/>
<comment type="cofactor">
    <cofactor evidence="1 11">
        <name>Mg(2+)</name>
        <dbReference type="ChEBI" id="CHEBI:18420"/>
    </cofactor>
</comment>
<dbReference type="Gene3D" id="3.40.980.10">
    <property type="entry name" value="MoaB/Mog-like domain"/>
    <property type="match status" value="1"/>
</dbReference>